<dbReference type="GO" id="GO:0005524">
    <property type="term" value="F:ATP binding"/>
    <property type="evidence" value="ECO:0007669"/>
    <property type="project" value="UniProtKB-KW"/>
</dbReference>
<evidence type="ECO:0000256" key="4">
    <source>
        <dbReference type="ARBA" id="ARBA00022840"/>
    </source>
</evidence>
<organism evidence="6 7">
    <name type="scientific">Endosaccharibacter trunci</name>
    <dbReference type="NCBI Taxonomy" id="2812733"/>
    <lineage>
        <taxon>Bacteria</taxon>
        <taxon>Pseudomonadati</taxon>
        <taxon>Pseudomonadota</taxon>
        <taxon>Alphaproteobacteria</taxon>
        <taxon>Acetobacterales</taxon>
        <taxon>Acetobacteraceae</taxon>
        <taxon>Endosaccharibacter</taxon>
    </lineage>
</organism>
<keyword evidence="7" id="KW-1185">Reference proteome</keyword>
<keyword evidence="4 6" id="KW-0067">ATP-binding</keyword>
<dbReference type="PROSITE" id="PS50893">
    <property type="entry name" value="ABC_TRANSPORTER_2"/>
    <property type="match status" value="1"/>
</dbReference>
<dbReference type="Pfam" id="PF00005">
    <property type="entry name" value="ABC_tran"/>
    <property type="match status" value="1"/>
</dbReference>
<keyword evidence="2" id="KW-0813">Transport</keyword>
<gene>
    <name evidence="6" type="ORF">NFI95_08985</name>
</gene>
<name>A0ABT1W6T2_9PROT</name>
<evidence type="ECO:0000256" key="3">
    <source>
        <dbReference type="ARBA" id="ARBA00022741"/>
    </source>
</evidence>
<reference evidence="6 7" key="1">
    <citation type="submission" date="2022-06" db="EMBL/GenBank/DDBJ databases">
        <title>Endosaccharibacter gen. nov., sp. nov., endophytic bacteria isolated from sugarcane.</title>
        <authorList>
            <person name="Pitiwittayakul N."/>
            <person name="Yukphan P."/>
            <person name="Charoenyingcharoen P."/>
            <person name="Tanasupawat S."/>
        </authorList>
    </citation>
    <scope>NUCLEOTIDE SEQUENCE [LARGE SCALE GENOMIC DNA]</scope>
    <source>
        <strain evidence="6 7">KSS8</strain>
    </source>
</reference>
<comment type="similarity">
    <text evidence="1">Belongs to the ABC transporter superfamily.</text>
</comment>
<dbReference type="InterPro" id="IPR027417">
    <property type="entry name" value="P-loop_NTPase"/>
</dbReference>
<dbReference type="PANTHER" id="PTHR43335:SF4">
    <property type="entry name" value="ABC TRANSPORTER, ATP-BINDING PROTEIN"/>
    <property type="match status" value="1"/>
</dbReference>
<dbReference type="InterPro" id="IPR003593">
    <property type="entry name" value="AAA+_ATPase"/>
</dbReference>
<feature type="domain" description="ABC transporter" evidence="5">
    <location>
        <begin position="6"/>
        <end position="235"/>
    </location>
</feature>
<dbReference type="SMART" id="SM00382">
    <property type="entry name" value="AAA"/>
    <property type="match status" value="1"/>
</dbReference>
<dbReference type="Gene3D" id="3.40.50.300">
    <property type="entry name" value="P-loop containing nucleotide triphosphate hydrolases"/>
    <property type="match status" value="1"/>
</dbReference>
<evidence type="ECO:0000256" key="1">
    <source>
        <dbReference type="ARBA" id="ARBA00005417"/>
    </source>
</evidence>
<dbReference type="PANTHER" id="PTHR43335">
    <property type="entry name" value="ABC TRANSPORTER, ATP-BINDING PROTEIN"/>
    <property type="match status" value="1"/>
</dbReference>
<dbReference type="SUPFAM" id="SSF52540">
    <property type="entry name" value="P-loop containing nucleoside triphosphate hydrolases"/>
    <property type="match status" value="1"/>
</dbReference>
<sequence length="246" mass="25834">MPPVLLDLSDVAAGYGGRIAIQDASLRLEGGQLLGLIGPNGAGKSTLLRAVAGLIPALAGSVAIDGHPILSERERALSALGYAVDPAELPAALTGRQYLEMVASVRRCQATDWPEPELDHVLGFRAWLDTPLAQCSLGTRAKLSIAAALLGAPALLVLDESLNGLDPVSSWRLRQILQRMVATGRHAAILSTHQIEMLGSLCTDLVYVEDGRIAYRWNRLDLETAGPGGIEAMVMTAVTGTAATIG</sequence>
<protein>
    <submittedName>
        <fullName evidence="6">ABC transporter ATP-binding protein</fullName>
    </submittedName>
</protein>
<proteinExistence type="inferred from homology"/>
<comment type="caution">
    <text evidence="6">The sequence shown here is derived from an EMBL/GenBank/DDBJ whole genome shotgun (WGS) entry which is preliminary data.</text>
</comment>
<dbReference type="Proteomes" id="UP001524587">
    <property type="component" value="Unassembled WGS sequence"/>
</dbReference>
<dbReference type="EMBL" id="JAMSKV010000006">
    <property type="protein sequence ID" value="MCQ8278585.1"/>
    <property type="molecule type" value="Genomic_DNA"/>
</dbReference>
<keyword evidence="3" id="KW-0547">Nucleotide-binding</keyword>
<evidence type="ECO:0000259" key="5">
    <source>
        <dbReference type="PROSITE" id="PS50893"/>
    </source>
</evidence>
<evidence type="ECO:0000256" key="2">
    <source>
        <dbReference type="ARBA" id="ARBA00022448"/>
    </source>
</evidence>
<evidence type="ECO:0000313" key="6">
    <source>
        <dbReference type="EMBL" id="MCQ8278585.1"/>
    </source>
</evidence>
<accession>A0ABT1W6T2</accession>
<dbReference type="RefSeq" id="WP_422864061.1">
    <property type="nucleotide sequence ID" value="NZ_JAMSKV010000006.1"/>
</dbReference>
<evidence type="ECO:0000313" key="7">
    <source>
        <dbReference type="Proteomes" id="UP001524587"/>
    </source>
</evidence>
<dbReference type="InterPro" id="IPR003439">
    <property type="entry name" value="ABC_transporter-like_ATP-bd"/>
</dbReference>